<dbReference type="Gene3D" id="3.40.190.10">
    <property type="entry name" value="Periplasmic binding protein-like II"/>
    <property type="match status" value="1"/>
</dbReference>
<feature type="domain" description="Solute-binding protein family 5" evidence="6">
    <location>
        <begin position="89"/>
        <end position="455"/>
    </location>
</feature>
<dbReference type="PANTHER" id="PTHR30290:SF10">
    <property type="entry name" value="PERIPLASMIC OLIGOPEPTIDE-BINDING PROTEIN-RELATED"/>
    <property type="match status" value="1"/>
</dbReference>
<dbReference type="Gene3D" id="3.10.105.10">
    <property type="entry name" value="Dipeptide-binding Protein, Domain 3"/>
    <property type="match status" value="1"/>
</dbReference>
<evidence type="ECO:0000256" key="3">
    <source>
        <dbReference type="ARBA" id="ARBA00022448"/>
    </source>
</evidence>
<dbReference type="InterPro" id="IPR039424">
    <property type="entry name" value="SBP_5"/>
</dbReference>
<evidence type="ECO:0000259" key="6">
    <source>
        <dbReference type="Pfam" id="PF00496"/>
    </source>
</evidence>
<dbReference type="Pfam" id="PF00496">
    <property type="entry name" value="SBP_bac_5"/>
    <property type="match status" value="1"/>
</dbReference>
<evidence type="ECO:0000313" key="7">
    <source>
        <dbReference type="EMBL" id="MSS36182.1"/>
    </source>
</evidence>
<dbReference type="PIRSF" id="PIRSF002741">
    <property type="entry name" value="MppA"/>
    <property type="match status" value="1"/>
</dbReference>
<dbReference type="PANTHER" id="PTHR30290">
    <property type="entry name" value="PERIPLASMIC BINDING COMPONENT OF ABC TRANSPORTER"/>
    <property type="match status" value="1"/>
</dbReference>
<dbReference type="InterPro" id="IPR030678">
    <property type="entry name" value="Peptide/Ni-bd"/>
</dbReference>
<dbReference type="GO" id="GO:0042597">
    <property type="term" value="C:periplasmic space"/>
    <property type="evidence" value="ECO:0007669"/>
    <property type="project" value="UniProtKB-ARBA"/>
</dbReference>
<dbReference type="PROSITE" id="PS51257">
    <property type="entry name" value="PROKAR_LIPOPROTEIN"/>
    <property type="match status" value="1"/>
</dbReference>
<dbReference type="SUPFAM" id="SSF53850">
    <property type="entry name" value="Periplasmic binding protein-like II"/>
    <property type="match status" value="1"/>
</dbReference>
<feature type="chain" id="PRO_5039518335" evidence="5">
    <location>
        <begin position="26"/>
        <end position="547"/>
    </location>
</feature>
<keyword evidence="3" id="KW-0813">Transport</keyword>
<evidence type="ECO:0000256" key="5">
    <source>
        <dbReference type="SAM" id="SignalP"/>
    </source>
</evidence>
<dbReference type="AlphaFoldDB" id="A0A7X2NJP4"/>
<accession>A0A7X2NJP4</accession>
<dbReference type="GO" id="GO:1904680">
    <property type="term" value="F:peptide transmembrane transporter activity"/>
    <property type="evidence" value="ECO:0007669"/>
    <property type="project" value="TreeGrafter"/>
</dbReference>
<dbReference type="InterPro" id="IPR023765">
    <property type="entry name" value="SBP_5_CS"/>
</dbReference>
<keyword evidence="8" id="KW-1185">Reference proteome</keyword>
<protein>
    <submittedName>
        <fullName evidence="7">Peptide ABC transporter substrate-binding protein</fullName>
    </submittedName>
</protein>
<keyword evidence="4 5" id="KW-0732">Signal</keyword>
<dbReference type="InterPro" id="IPR000914">
    <property type="entry name" value="SBP_5_dom"/>
</dbReference>
<comment type="subcellular location">
    <subcellularLocation>
        <location evidence="1">Cell membrane</location>
        <topology evidence="1">Lipid-anchor</topology>
    </subcellularLocation>
</comment>
<dbReference type="PROSITE" id="PS01040">
    <property type="entry name" value="SBP_BACTERIAL_5"/>
    <property type="match status" value="1"/>
</dbReference>
<evidence type="ECO:0000256" key="1">
    <source>
        <dbReference type="ARBA" id="ARBA00004193"/>
    </source>
</evidence>
<comment type="similarity">
    <text evidence="2">Belongs to the bacterial solute-binding protein 5 family.</text>
</comment>
<evidence type="ECO:0000256" key="2">
    <source>
        <dbReference type="ARBA" id="ARBA00005695"/>
    </source>
</evidence>
<comment type="caution">
    <text evidence="7">The sequence shown here is derived from an EMBL/GenBank/DDBJ whole genome shotgun (WGS) entry which is preliminary data.</text>
</comment>
<dbReference type="GO" id="GO:0043190">
    <property type="term" value="C:ATP-binding cassette (ABC) transporter complex"/>
    <property type="evidence" value="ECO:0007669"/>
    <property type="project" value="InterPro"/>
</dbReference>
<dbReference type="GO" id="GO:0015833">
    <property type="term" value="P:peptide transport"/>
    <property type="evidence" value="ECO:0007669"/>
    <property type="project" value="TreeGrafter"/>
</dbReference>
<dbReference type="EMBL" id="VUMD01000004">
    <property type="protein sequence ID" value="MSS36182.1"/>
    <property type="molecule type" value="Genomic_DNA"/>
</dbReference>
<name>A0A7X2NJP4_9CLOT</name>
<dbReference type="Proteomes" id="UP000429958">
    <property type="component" value="Unassembled WGS sequence"/>
</dbReference>
<evidence type="ECO:0000313" key="8">
    <source>
        <dbReference type="Proteomes" id="UP000429958"/>
    </source>
</evidence>
<reference evidence="7 8" key="1">
    <citation type="submission" date="2019-08" db="EMBL/GenBank/DDBJ databases">
        <title>In-depth cultivation of the pig gut microbiome towards novel bacterial diversity and tailored functional studies.</title>
        <authorList>
            <person name="Wylensek D."/>
            <person name="Hitch T.C.A."/>
            <person name="Clavel T."/>
        </authorList>
    </citation>
    <scope>NUCLEOTIDE SEQUENCE [LARGE SCALE GENOMIC DNA]</scope>
    <source>
        <strain evidence="7 8">WCA-389-WT-23D1</strain>
    </source>
</reference>
<gene>
    <name evidence="7" type="ORF">FYJ39_06265</name>
</gene>
<feature type="signal peptide" evidence="5">
    <location>
        <begin position="1"/>
        <end position="25"/>
    </location>
</feature>
<proteinExistence type="inferred from homology"/>
<organism evidence="7 8">
    <name type="scientific">Clostridium porci</name>
    <dbReference type="NCBI Taxonomy" id="2605778"/>
    <lineage>
        <taxon>Bacteria</taxon>
        <taxon>Bacillati</taxon>
        <taxon>Bacillota</taxon>
        <taxon>Clostridia</taxon>
        <taxon>Eubacteriales</taxon>
        <taxon>Clostridiaceae</taxon>
        <taxon>Clostridium</taxon>
    </lineage>
</organism>
<sequence>MVYFMKRKPLAVLMMAGVMALGLCACNNETPDASDTSAEPVSITTTESWDFSTGFYPALAPGGSNGTYGFTYYARNCYDTLVVREGSEFKAGLAEKWDISDDGLTYTFHLKEGVKFSDGADLNAEAVKTSIEAAFSNMGQSIAAFGKIGVLTESIEIVDENTVAIHLITPYYGVLNDLAMCNPMGIVSPNAFNEDLTTKEELMTQTIGTGPYMYAGDGDGTSYTFVRNPNYWGEKPDVDKFTVKVIADPDAAVLALRNGEVDLLAGTFRLSFAGYTELSSVRGIGTVLDDSTSNNRFIGFNTQKAPFNDAAVRKAVAYGIDKNTISDSVFSGLETPSEQLLDPSLPYCNIKTTTYSYNGDKAKELLNNAGWVDNDGDGIREKDGAKLSVTLDYITNQGTLDDAALVIAQELGEAGFEVTPRGSDNMTWFTQVSTDFDFSLHSTYGGYYDPFLTMTNINPEMMSDPILWQVALAMENGTKIITELDSTGDLERVQEIYHQVLAFAADQAVLVPFTSAHQYAAFNSEKVASFSFGSDQLFIEVAKVKVK</sequence>
<evidence type="ECO:0000256" key="4">
    <source>
        <dbReference type="ARBA" id="ARBA00022729"/>
    </source>
</evidence>